<dbReference type="GO" id="GO:0016787">
    <property type="term" value="F:hydrolase activity"/>
    <property type="evidence" value="ECO:0007669"/>
    <property type="project" value="UniProtKB-KW"/>
</dbReference>
<dbReference type="InterPro" id="IPR014729">
    <property type="entry name" value="Rossmann-like_a/b/a_fold"/>
</dbReference>
<evidence type="ECO:0000256" key="4">
    <source>
        <dbReference type="ARBA" id="ARBA00022833"/>
    </source>
</evidence>
<dbReference type="InterPro" id="IPR047921">
    <property type="entry name" value="LACTB2-like_MBL-fold"/>
</dbReference>
<comment type="caution">
    <text evidence="6">The sequence shown here is derived from an EMBL/GenBank/DDBJ whole genome shotgun (WGS) entry which is preliminary data.</text>
</comment>
<gene>
    <name evidence="6" type="ORF">MEDL_51261</name>
</gene>
<keyword evidence="2" id="KW-0479">Metal-binding</keyword>
<sequence length="319" mass="35526">MASSVKLAPLPQIEKLSERVIRILGCNARPMTLQGTNSYLIGKGDRRILLDTTDPGTPDYIKNLQNALSQHNCGIQEIIITHWHADHCGSVQDVCNQVTKSQETIVSKFQRLSQQDLDISPAKYTFVENNTVFKTEGATLRAIHTPGHTEEHMALYLEEENAVFSGDTVLGETTAVFEDLQTYMGSLSKILELNPSVIYPSHGSVINDPTDKLKEYIAHRMNREQQILHCLKELNQPMTAEELVEKIYTLKGVAKSTQASKPAEGILRVAKEENAALIITGTRGLGKLRRTLLGSVSDYLVHHSNVPVLVCRTKEEKKK</sequence>
<name>A0A8S3U0L6_MYTED</name>
<dbReference type="EC" id="3.1.27.-" evidence="6"/>
<dbReference type="InterPro" id="IPR050662">
    <property type="entry name" value="Sec-metab_biosynth-thioest"/>
</dbReference>
<organism evidence="6 7">
    <name type="scientific">Mytilus edulis</name>
    <name type="common">Blue mussel</name>
    <dbReference type="NCBI Taxonomy" id="6550"/>
    <lineage>
        <taxon>Eukaryota</taxon>
        <taxon>Metazoa</taxon>
        <taxon>Spiralia</taxon>
        <taxon>Lophotrochozoa</taxon>
        <taxon>Mollusca</taxon>
        <taxon>Bivalvia</taxon>
        <taxon>Autobranchia</taxon>
        <taxon>Pteriomorphia</taxon>
        <taxon>Mytilida</taxon>
        <taxon>Mytiloidea</taxon>
        <taxon>Mytilidae</taxon>
        <taxon>Mytilinae</taxon>
        <taxon>Mytilus</taxon>
    </lineage>
</organism>
<dbReference type="InterPro" id="IPR006015">
    <property type="entry name" value="Universal_stress_UspA"/>
</dbReference>
<dbReference type="EMBL" id="CAJPWZ010002494">
    <property type="protein sequence ID" value="CAG2238866.1"/>
    <property type="molecule type" value="Genomic_DNA"/>
</dbReference>
<evidence type="ECO:0000313" key="6">
    <source>
        <dbReference type="EMBL" id="CAG2238866.1"/>
    </source>
</evidence>
<dbReference type="CDD" id="cd23659">
    <property type="entry name" value="USP_At3g01520-like"/>
    <property type="match status" value="1"/>
</dbReference>
<accession>A0A8S3U0L6</accession>
<dbReference type="InterPro" id="IPR001279">
    <property type="entry name" value="Metallo-B-lactamas"/>
</dbReference>
<dbReference type="PANTHER" id="PTHR23131:SF0">
    <property type="entry name" value="ENDORIBONUCLEASE LACTB2"/>
    <property type="match status" value="1"/>
</dbReference>
<keyword evidence="7" id="KW-1185">Reference proteome</keyword>
<dbReference type="CDD" id="cd07722">
    <property type="entry name" value="LACTB2-like_MBL-fold"/>
    <property type="match status" value="1"/>
</dbReference>
<dbReference type="Gene3D" id="3.40.50.620">
    <property type="entry name" value="HUPs"/>
    <property type="match status" value="1"/>
</dbReference>
<dbReference type="OrthoDB" id="17458at2759"/>
<evidence type="ECO:0000259" key="5">
    <source>
        <dbReference type="SMART" id="SM00849"/>
    </source>
</evidence>
<keyword evidence="4" id="KW-0862">Zinc</keyword>
<dbReference type="GO" id="GO:0004521">
    <property type="term" value="F:RNA endonuclease activity"/>
    <property type="evidence" value="ECO:0007669"/>
    <property type="project" value="TreeGrafter"/>
</dbReference>
<dbReference type="PANTHER" id="PTHR23131">
    <property type="entry name" value="ENDORIBONUCLEASE LACTB2"/>
    <property type="match status" value="1"/>
</dbReference>
<evidence type="ECO:0000313" key="7">
    <source>
        <dbReference type="Proteomes" id="UP000683360"/>
    </source>
</evidence>
<dbReference type="InterPro" id="IPR036866">
    <property type="entry name" value="RibonucZ/Hydroxyglut_hydro"/>
</dbReference>
<dbReference type="Pfam" id="PF00582">
    <property type="entry name" value="Usp"/>
    <property type="match status" value="1"/>
</dbReference>
<dbReference type="InterPro" id="IPR006016">
    <property type="entry name" value="UspA"/>
</dbReference>
<dbReference type="SUPFAM" id="SSF56281">
    <property type="entry name" value="Metallo-hydrolase/oxidoreductase"/>
    <property type="match status" value="1"/>
</dbReference>
<dbReference type="PRINTS" id="PR01438">
    <property type="entry name" value="UNVRSLSTRESS"/>
</dbReference>
<dbReference type="Pfam" id="PF00753">
    <property type="entry name" value="Lactamase_B"/>
    <property type="match status" value="1"/>
</dbReference>
<dbReference type="GO" id="GO:0005759">
    <property type="term" value="C:mitochondrial matrix"/>
    <property type="evidence" value="ECO:0007669"/>
    <property type="project" value="TreeGrafter"/>
</dbReference>
<dbReference type="GO" id="GO:0003727">
    <property type="term" value="F:single-stranded RNA binding"/>
    <property type="evidence" value="ECO:0007669"/>
    <property type="project" value="TreeGrafter"/>
</dbReference>
<dbReference type="AlphaFoldDB" id="A0A8S3U0L6"/>
<protein>
    <submittedName>
        <fullName evidence="6">LACTB2</fullName>
        <ecNumber evidence="6">3.1.27.-</ecNumber>
    </submittedName>
</protein>
<dbReference type="FunFam" id="3.60.15.10:FF:000017">
    <property type="entry name" value="Lactamase beta 2"/>
    <property type="match status" value="1"/>
</dbReference>
<feature type="domain" description="Metallo-beta-lactamase" evidence="5">
    <location>
        <begin position="35"/>
        <end position="202"/>
    </location>
</feature>
<evidence type="ECO:0000256" key="3">
    <source>
        <dbReference type="ARBA" id="ARBA00022801"/>
    </source>
</evidence>
<dbReference type="Proteomes" id="UP000683360">
    <property type="component" value="Unassembled WGS sequence"/>
</dbReference>
<dbReference type="GO" id="GO:0046872">
    <property type="term" value="F:metal ion binding"/>
    <property type="evidence" value="ECO:0007669"/>
    <property type="project" value="UniProtKB-KW"/>
</dbReference>
<comment type="similarity">
    <text evidence="1">Belongs to the metallo-beta-lactamase superfamily. Glyoxalase II family.</text>
</comment>
<dbReference type="SMART" id="SM00849">
    <property type="entry name" value="Lactamase_B"/>
    <property type="match status" value="1"/>
</dbReference>
<dbReference type="Gene3D" id="3.60.15.10">
    <property type="entry name" value="Ribonuclease Z/Hydroxyacylglutathione hydrolase-like"/>
    <property type="match status" value="1"/>
</dbReference>
<reference evidence="6" key="1">
    <citation type="submission" date="2021-03" db="EMBL/GenBank/DDBJ databases">
        <authorList>
            <person name="Bekaert M."/>
        </authorList>
    </citation>
    <scope>NUCLEOTIDE SEQUENCE</scope>
</reference>
<keyword evidence="3 6" id="KW-0378">Hydrolase</keyword>
<evidence type="ECO:0000256" key="1">
    <source>
        <dbReference type="ARBA" id="ARBA00006759"/>
    </source>
</evidence>
<dbReference type="SUPFAM" id="SSF52402">
    <property type="entry name" value="Adenine nucleotide alpha hydrolases-like"/>
    <property type="match status" value="1"/>
</dbReference>
<proteinExistence type="inferred from homology"/>
<evidence type="ECO:0000256" key="2">
    <source>
        <dbReference type="ARBA" id="ARBA00022723"/>
    </source>
</evidence>